<evidence type="ECO:0000256" key="2">
    <source>
        <dbReference type="SAM" id="Phobius"/>
    </source>
</evidence>
<protein>
    <recommendedName>
        <fullName evidence="3">FAF domain-containing protein</fullName>
    </recommendedName>
</protein>
<organism evidence="4 5">
    <name type="scientific">Acer yangbiense</name>
    <dbReference type="NCBI Taxonomy" id="1000413"/>
    <lineage>
        <taxon>Eukaryota</taxon>
        <taxon>Viridiplantae</taxon>
        <taxon>Streptophyta</taxon>
        <taxon>Embryophyta</taxon>
        <taxon>Tracheophyta</taxon>
        <taxon>Spermatophyta</taxon>
        <taxon>Magnoliopsida</taxon>
        <taxon>eudicotyledons</taxon>
        <taxon>Gunneridae</taxon>
        <taxon>Pentapetalae</taxon>
        <taxon>rosids</taxon>
        <taxon>malvids</taxon>
        <taxon>Sapindales</taxon>
        <taxon>Sapindaceae</taxon>
        <taxon>Hippocastanoideae</taxon>
        <taxon>Acereae</taxon>
        <taxon>Acer</taxon>
    </lineage>
</organism>
<reference evidence="5" key="1">
    <citation type="journal article" date="2019" name="Gigascience">
        <title>De novo genome assembly of the endangered Acer yangbiense, a plant species with extremely small populations endemic to Yunnan Province, China.</title>
        <authorList>
            <person name="Yang J."/>
            <person name="Wariss H.M."/>
            <person name="Tao L."/>
            <person name="Zhang R."/>
            <person name="Yun Q."/>
            <person name="Hollingsworth P."/>
            <person name="Dao Z."/>
            <person name="Luo G."/>
            <person name="Guo H."/>
            <person name="Ma Y."/>
            <person name="Sun W."/>
        </authorList>
    </citation>
    <scope>NUCLEOTIDE SEQUENCE [LARGE SCALE GENOMIC DNA]</scope>
    <source>
        <strain evidence="5">cv. Malutang</strain>
    </source>
</reference>
<name>A0A5C7HQC0_9ROSI</name>
<keyword evidence="5" id="KW-1185">Reference proteome</keyword>
<accession>A0A5C7HQC0</accession>
<dbReference type="InterPro" id="IPR046431">
    <property type="entry name" value="FAF_dom"/>
</dbReference>
<feature type="compositionally biased region" description="Basic and acidic residues" evidence="1">
    <location>
        <begin position="34"/>
        <end position="50"/>
    </location>
</feature>
<proteinExistence type="predicted"/>
<evidence type="ECO:0000259" key="3">
    <source>
        <dbReference type="Pfam" id="PF11250"/>
    </source>
</evidence>
<dbReference type="AlphaFoldDB" id="A0A5C7HQC0"/>
<comment type="caution">
    <text evidence="4">The sequence shown here is derived from an EMBL/GenBank/DDBJ whole genome shotgun (WGS) entry which is preliminary data.</text>
</comment>
<dbReference type="EMBL" id="VAHF01000006">
    <property type="protein sequence ID" value="TXG59263.1"/>
    <property type="molecule type" value="Genomic_DNA"/>
</dbReference>
<sequence>METPKPKYPPPITTLPFVMKRKCTSDGRLILTMEKPHDDDEDMKAHRSNDDDVNVSESATKTRKMEDLIDSSGSGERAFSRNGDDDENGCTSKDQSALLEESFKEHNTLNPELNGLVWLGILLNGETSDIVSGCFLVALFSPVVVSFRCGVRCFGGVFGLFVILSCLFSFLLAGFLASLCLFSFGVLFSGPFCPFLTWQIS</sequence>
<feature type="transmembrane region" description="Helical" evidence="2">
    <location>
        <begin position="130"/>
        <end position="151"/>
    </location>
</feature>
<dbReference type="Proteomes" id="UP000323000">
    <property type="component" value="Chromosome 6"/>
</dbReference>
<evidence type="ECO:0000256" key="1">
    <source>
        <dbReference type="SAM" id="MobiDB-lite"/>
    </source>
</evidence>
<feature type="domain" description="FAF" evidence="3">
    <location>
        <begin position="7"/>
        <end position="49"/>
    </location>
</feature>
<feature type="transmembrane region" description="Helical" evidence="2">
    <location>
        <begin position="158"/>
        <end position="188"/>
    </location>
</feature>
<feature type="region of interest" description="Disordered" evidence="1">
    <location>
        <begin position="31"/>
        <end position="91"/>
    </location>
</feature>
<dbReference type="Pfam" id="PF11250">
    <property type="entry name" value="FAF"/>
    <property type="match status" value="1"/>
</dbReference>
<keyword evidence="2" id="KW-1133">Transmembrane helix</keyword>
<dbReference type="OrthoDB" id="10595546at2759"/>
<evidence type="ECO:0000313" key="5">
    <source>
        <dbReference type="Proteomes" id="UP000323000"/>
    </source>
</evidence>
<keyword evidence="2" id="KW-0472">Membrane</keyword>
<keyword evidence="2" id="KW-0812">Transmembrane</keyword>
<gene>
    <name evidence="4" type="ORF">EZV62_013836</name>
</gene>
<evidence type="ECO:0000313" key="4">
    <source>
        <dbReference type="EMBL" id="TXG59263.1"/>
    </source>
</evidence>